<dbReference type="PANTHER" id="PTHR30619:SF1">
    <property type="entry name" value="RECOMBINATION PROTEIN 2"/>
    <property type="match status" value="1"/>
</dbReference>
<evidence type="ECO:0000313" key="2">
    <source>
        <dbReference type="EMBL" id="CAL2083180.1"/>
    </source>
</evidence>
<dbReference type="SUPFAM" id="SSF56281">
    <property type="entry name" value="Metallo-hydrolase/oxidoreductase"/>
    <property type="match status" value="1"/>
</dbReference>
<dbReference type="Gene3D" id="3.60.15.10">
    <property type="entry name" value="Ribonuclease Z/Hydroxyacylglutathione hydrolase-like"/>
    <property type="match status" value="1"/>
</dbReference>
<evidence type="ECO:0000313" key="3">
    <source>
        <dbReference type="Proteomes" id="UP001497514"/>
    </source>
</evidence>
<gene>
    <name evidence="2" type="ORF">TD3509T_1489</name>
</gene>
<protein>
    <submittedName>
        <fullName evidence="2">Metallo-beta-lactamase superfamily protein</fullName>
    </submittedName>
</protein>
<dbReference type="InterPro" id="IPR052159">
    <property type="entry name" value="Competence_DNA_uptake"/>
</dbReference>
<reference evidence="2 3" key="1">
    <citation type="submission" date="2024-05" db="EMBL/GenBank/DDBJ databases">
        <authorList>
            <person name="Duchaud E."/>
        </authorList>
    </citation>
    <scope>NUCLEOTIDE SEQUENCE [LARGE SCALE GENOMIC DNA]</scope>
    <source>
        <strain evidence="2">Ena-SAMPLE-TAB-13-05-2024-13:56:06:370-140309</strain>
    </source>
</reference>
<keyword evidence="3" id="KW-1185">Reference proteome</keyword>
<organism evidence="2 3">
    <name type="scientific">Tenacibaculum dicentrarchi</name>
    <dbReference type="NCBI Taxonomy" id="669041"/>
    <lineage>
        <taxon>Bacteria</taxon>
        <taxon>Pseudomonadati</taxon>
        <taxon>Bacteroidota</taxon>
        <taxon>Flavobacteriia</taxon>
        <taxon>Flavobacteriales</taxon>
        <taxon>Flavobacteriaceae</taxon>
        <taxon>Tenacibaculum</taxon>
    </lineage>
</organism>
<dbReference type="EMBL" id="OZ038524">
    <property type="protein sequence ID" value="CAL2083180.1"/>
    <property type="molecule type" value="Genomic_DNA"/>
</dbReference>
<accession>A0ABM9NY08</accession>
<evidence type="ECO:0000259" key="1">
    <source>
        <dbReference type="Pfam" id="PF00753"/>
    </source>
</evidence>
<dbReference type="InterPro" id="IPR036866">
    <property type="entry name" value="RibonucZ/Hydroxyglut_hydro"/>
</dbReference>
<dbReference type="Pfam" id="PF00753">
    <property type="entry name" value="Lactamase_B"/>
    <property type="match status" value="1"/>
</dbReference>
<sequence>MNSLEIDFLPVGNGEKSGDAIAFRYGNFSNPSEQKVIIIDGGTKESGKELCKLIKETYKTYIIDIVICTHPDGDHASGLREVLGDEELTIKSLIIHKPWEHSKEIKDLFHDGRITSNSLSERLKEAYNFAYECVEIAERRGIKIYEPFSGLSYDNKIIRVLGPDKNYYLSLLPDFAKSPKAKETSLQKSFSAVKEAVNWVRESMQIETLSEDGETSAENNSSAVVLLELDGDKYLFTGDTGIPALKRIIDYCNNKGIDISNVKFMQVPHHGSKRNISPSILNSIKCKTAYVSASKDAPKHPAKKVINAYIRRGAKVYTTEGTGLNHHINTNTRIGWSSATPKPFSENVED</sequence>
<name>A0ABM9NY08_9FLAO</name>
<dbReference type="Proteomes" id="UP001497514">
    <property type="component" value="Chromosome"/>
</dbReference>
<dbReference type="RefSeq" id="WP_101902801.1">
    <property type="nucleotide sequence ID" value="NZ_OZ038524.1"/>
</dbReference>
<feature type="domain" description="Metallo-beta-lactamase" evidence="1">
    <location>
        <begin position="33"/>
        <end position="83"/>
    </location>
</feature>
<dbReference type="InterPro" id="IPR001279">
    <property type="entry name" value="Metallo-B-lactamas"/>
</dbReference>
<proteinExistence type="predicted"/>
<dbReference type="PANTHER" id="PTHR30619">
    <property type="entry name" value="DNA INTERNALIZATION/COMPETENCE PROTEIN COMEC/REC2"/>
    <property type="match status" value="1"/>
</dbReference>